<dbReference type="Proteomes" id="UP000789366">
    <property type="component" value="Unassembled WGS sequence"/>
</dbReference>
<evidence type="ECO:0000313" key="1">
    <source>
        <dbReference type="EMBL" id="CAG8595216.1"/>
    </source>
</evidence>
<keyword evidence="2" id="KW-1185">Reference proteome</keyword>
<reference evidence="1" key="1">
    <citation type="submission" date="2021-06" db="EMBL/GenBank/DDBJ databases">
        <authorList>
            <person name="Kallberg Y."/>
            <person name="Tangrot J."/>
            <person name="Rosling A."/>
        </authorList>
    </citation>
    <scope>NUCLEOTIDE SEQUENCE</scope>
    <source>
        <strain evidence="1">28 12/20/2015</strain>
    </source>
</reference>
<name>A0ACA9MIZ4_9GLOM</name>
<dbReference type="EMBL" id="CAJVPW010008606">
    <property type="protein sequence ID" value="CAG8595216.1"/>
    <property type="molecule type" value="Genomic_DNA"/>
</dbReference>
<comment type="caution">
    <text evidence="1">The sequence shown here is derived from an EMBL/GenBank/DDBJ whole genome shotgun (WGS) entry which is preliminary data.</text>
</comment>
<gene>
    <name evidence="1" type="ORF">SPELUC_LOCUS6902</name>
</gene>
<evidence type="ECO:0000313" key="2">
    <source>
        <dbReference type="Proteomes" id="UP000789366"/>
    </source>
</evidence>
<protein>
    <submittedName>
        <fullName evidence="1">11085_t:CDS:1</fullName>
    </submittedName>
</protein>
<organism evidence="1 2">
    <name type="scientific">Cetraspora pellucida</name>
    <dbReference type="NCBI Taxonomy" id="1433469"/>
    <lineage>
        <taxon>Eukaryota</taxon>
        <taxon>Fungi</taxon>
        <taxon>Fungi incertae sedis</taxon>
        <taxon>Mucoromycota</taxon>
        <taxon>Glomeromycotina</taxon>
        <taxon>Glomeromycetes</taxon>
        <taxon>Diversisporales</taxon>
        <taxon>Gigasporaceae</taxon>
        <taxon>Cetraspora</taxon>
    </lineage>
</organism>
<sequence length="112" mass="12733">MRIPSNDISSDEESVLSVNSFFGEENDFVNNDKEGSFLEKNNSFNENFENFDINSTFGDDSFSVDSFSQEISQSSPEVENSENFLTKSLTVKEIIHSLTPISIHQHLKMELQ</sequence>
<accession>A0ACA9MIZ4</accession>
<proteinExistence type="predicted"/>